<dbReference type="eggNOG" id="COG0609">
    <property type="taxonomic scope" value="Bacteria"/>
</dbReference>
<dbReference type="GO" id="GO:0022857">
    <property type="term" value="F:transmembrane transporter activity"/>
    <property type="evidence" value="ECO:0007669"/>
    <property type="project" value="InterPro"/>
</dbReference>
<dbReference type="GO" id="GO:0033214">
    <property type="term" value="P:siderophore-iron import into cell"/>
    <property type="evidence" value="ECO:0007669"/>
    <property type="project" value="TreeGrafter"/>
</dbReference>
<dbReference type="EMBL" id="CP001841">
    <property type="protein sequence ID" value="AEF82406.1"/>
    <property type="molecule type" value="Genomic_DNA"/>
</dbReference>
<dbReference type="AlphaFoldDB" id="F5Y730"/>
<feature type="transmembrane region" description="Helical" evidence="8">
    <location>
        <begin position="102"/>
        <end position="119"/>
    </location>
</feature>
<dbReference type="Pfam" id="PF01032">
    <property type="entry name" value="FecCD"/>
    <property type="match status" value="1"/>
</dbReference>
<sequence>MKEIKAVTGRRKNLLMALLMILPLGAAVFSLFIGRYHITPEEFARAIAAFINSGINTNNAETVIFKVRFPRIIAAALAGGSLAAAGLAYQIVFRNPLASPDVLGASAGAGFGACIAIIAGASPLVIQGTAFLSGLAAVGLTCLICGRLGRGEAVLYILAGMVINAVFHAGIGLVKYTADPYSQLQTITFWLMGSMTLIELSQLPILALGTVIGMIPLILFRWKLNLLSFDDTESSSLGLDTVPFRLLIIAASTLLCSVATATCGMVGWVGLMVPHIARSLTGANTRYLLPASFLIGSAYLIFIDDIARIMLSIELPLGVLTAIIGVPVFIVLLVKGQGKWK</sequence>
<dbReference type="OrthoDB" id="9792889at2"/>
<keyword evidence="7 8" id="KW-0472">Membrane</keyword>
<reference evidence="9 10" key="2">
    <citation type="journal article" date="2011" name="ISME J.">
        <title>RNA-seq reveals cooperative metabolic interactions between two termite-gut spirochete species in co-culture.</title>
        <authorList>
            <person name="Rosenthal A.Z."/>
            <person name="Matson E.G."/>
            <person name="Eldar A."/>
            <person name="Leadbetter J.R."/>
        </authorList>
    </citation>
    <scope>NUCLEOTIDE SEQUENCE [LARGE SCALE GENOMIC DNA]</scope>
    <source>
        <strain evidence="10">ATCC BAA-888 / DSM 13862 / ZAS-9</strain>
    </source>
</reference>
<evidence type="ECO:0000313" key="9">
    <source>
        <dbReference type="EMBL" id="AEF82406.1"/>
    </source>
</evidence>
<protein>
    <submittedName>
        <fullName evidence="9">Transport system permease protein</fullName>
    </submittedName>
</protein>
<dbReference type="Gene3D" id="1.10.3470.10">
    <property type="entry name" value="ABC transporter involved in vitamin B12 uptake, BtuC"/>
    <property type="match status" value="1"/>
</dbReference>
<name>F5Y730_LEAAZ</name>
<feature type="transmembrane region" description="Helical" evidence="8">
    <location>
        <begin position="205"/>
        <end position="224"/>
    </location>
</feature>
<organism evidence="9 10">
    <name type="scientific">Leadbettera azotonutricia (strain ATCC BAA-888 / DSM 13862 / ZAS-9)</name>
    <name type="common">Treponema azotonutricium</name>
    <dbReference type="NCBI Taxonomy" id="545695"/>
    <lineage>
        <taxon>Bacteria</taxon>
        <taxon>Pseudomonadati</taxon>
        <taxon>Spirochaetota</taxon>
        <taxon>Spirochaetia</taxon>
        <taxon>Spirochaetales</taxon>
        <taxon>Breznakiellaceae</taxon>
        <taxon>Leadbettera</taxon>
    </lineage>
</organism>
<feature type="transmembrane region" description="Helical" evidence="8">
    <location>
        <begin position="153"/>
        <end position="174"/>
    </location>
</feature>
<dbReference type="CDD" id="cd06550">
    <property type="entry name" value="TM_ABC_iron-siderophores_like"/>
    <property type="match status" value="1"/>
</dbReference>
<keyword evidence="10" id="KW-1185">Reference proteome</keyword>
<evidence type="ECO:0000313" key="10">
    <source>
        <dbReference type="Proteomes" id="UP000009222"/>
    </source>
</evidence>
<dbReference type="PANTHER" id="PTHR30472:SF70">
    <property type="entry name" value="MOLYBDATE IMPORT SYSTEM PERMEASE PROTEIN MOLB"/>
    <property type="match status" value="1"/>
</dbReference>
<dbReference type="InParanoid" id="F5Y730"/>
<dbReference type="GO" id="GO:0005886">
    <property type="term" value="C:plasma membrane"/>
    <property type="evidence" value="ECO:0007669"/>
    <property type="project" value="UniProtKB-SubCell"/>
</dbReference>
<feature type="transmembrane region" description="Helical" evidence="8">
    <location>
        <begin position="125"/>
        <end position="146"/>
    </location>
</feature>
<dbReference type="Proteomes" id="UP000009222">
    <property type="component" value="Chromosome"/>
</dbReference>
<evidence type="ECO:0000256" key="5">
    <source>
        <dbReference type="ARBA" id="ARBA00022692"/>
    </source>
</evidence>
<comment type="similarity">
    <text evidence="2">Belongs to the binding-protein-dependent transport system permease family. FecCD subfamily.</text>
</comment>
<dbReference type="InterPro" id="IPR037294">
    <property type="entry name" value="ABC_BtuC-like"/>
</dbReference>
<gene>
    <name evidence="9" type="ordered locus">TREAZ_1166</name>
</gene>
<evidence type="ECO:0000256" key="4">
    <source>
        <dbReference type="ARBA" id="ARBA00022475"/>
    </source>
</evidence>
<dbReference type="SUPFAM" id="SSF81345">
    <property type="entry name" value="ABC transporter involved in vitamin B12 uptake, BtuC"/>
    <property type="match status" value="1"/>
</dbReference>
<feature type="transmembrane region" description="Helical" evidence="8">
    <location>
        <begin position="72"/>
        <end position="93"/>
    </location>
</feature>
<dbReference type="RefSeq" id="WP_015710826.1">
    <property type="nucleotide sequence ID" value="NC_015577.1"/>
</dbReference>
<feature type="transmembrane region" description="Helical" evidence="8">
    <location>
        <begin position="285"/>
        <end position="303"/>
    </location>
</feature>
<feature type="transmembrane region" description="Helical" evidence="8">
    <location>
        <begin position="315"/>
        <end position="334"/>
    </location>
</feature>
<dbReference type="STRING" id="545695.TREAZ_1166"/>
<keyword evidence="4" id="KW-1003">Cell membrane</keyword>
<evidence type="ECO:0000256" key="6">
    <source>
        <dbReference type="ARBA" id="ARBA00022989"/>
    </source>
</evidence>
<feature type="transmembrane region" description="Helical" evidence="8">
    <location>
        <begin position="244"/>
        <end position="273"/>
    </location>
</feature>
<keyword evidence="3" id="KW-0813">Transport</keyword>
<evidence type="ECO:0000256" key="1">
    <source>
        <dbReference type="ARBA" id="ARBA00004651"/>
    </source>
</evidence>
<dbReference type="FunFam" id="1.10.3470.10:FF:000001">
    <property type="entry name" value="Vitamin B12 ABC transporter permease BtuC"/>
    <property type="match status" value="1"/>
</dbReference>
<dbReference type="InterPro" id="IPR000522">
    <property type="entry name" value="ABC_transptr_permease_BtuC"/>
</dbReference>
<reference evidence="10" key="1">
    <citation type="submission" date="2009-12" db="EMBL/GenBank/DDBJ databases">
        <title>Complete sequence of Treponema azotonutricium strain ZAS-9.</title>
        <authorList>
            <person name="Tetu S.G."/>
            <person name="Matson E."/>
            <person name="Ren Q."/>
            <person name="Seshadri R."/>
            <person name="Elbourne L."/>
            <person name="Hassan K.A."/>
            <person name="Durkin A."/>
            <person name="Radune D."/>
            <person name="Mohamoud Y."/>
            <person name="Shay R."/>
            <person name="Jin S."/>
            <person name="Zhang X."/>
            <person name="Lucey K."/>
            <person name="Ballor N.R."/>
            <person name="Ottesen E."/>
            <person name="Rosenthal R."/>
            <person name="Allen A."/>
            <person name="Leadbetter J.R."/>
            <person name="Paulsen I.T."/>
        </authorList>
    </citation>
    <scope>NUCLEOTIDE SEQUENCE [LARGE SCALE GENOMIC DNA]</scope>
    <source>
        <strain evidence="10">ATCC BAA-888 / DSM 13862 / ZAS-9</strain>
    </source>
</reference>
<keyword evidence="6 8" id="KW-1133">Transmembrane helix</keyword>
<dbReference type="HOGENOM" id="CLU_013016_0_2_12"/>
<evidence type="ECO:0000256" key="7">
    <source>
        <dbReference type="ARBA" id="ARBA00023136"/>
    </source>
</evidence>
<dbReference type="PANTHER" id="PTHR30472">
    <property type="entry name" value="FERRIC ENTEROBACTIN TRANSPORT SYSTEM PERMEASE PROTEIN"/>
    <property type="match status" value="1"/>
</dbReference>
<feature type="transmembrane region" description="Helical" evidence="8">
    <location>
        <begin position="12"/>
        <end position="33"/>
    </location>
</feature>
<evidence type="ECO:0000256" key="3">
    <source>
        <dbReference type="ARBA" id="ARBA00022448"/>
    </source>
</evidence>
<keyword evidence="5 8" id="KW-0812">Transmembrane</keyword>
<comment type="subcellular location">
    <subcellularLocation>
        <location evidence="1">Cell membrane</location>
        <topology evidence="1">Multi-pass membrane protein</topology>
    </subcellularLocation>
</comment>
<accession>F5Y730</accession>
<evidence type="ECO:0000256" key="2">
    <source>
        <dbReference type="ARBA" id="ARBA00007935"/>
    </source>
</evidence>
<proteinExistence type="inferred from homology"/>
<evidence type="ECO:0000256" key="8">
    <source>
        <dbReference type="SAM" id="Phobius"/>
    </source>
</evidence>
<dbReference type="KEGG" id="taz:TREAZ_1166"/>